<proteinExistence type="predicted"/>
<dbReference type="Proteomes" id="UP000059425">
    <property type="component" value="Chromosome"/>
</dbReference>
<dbReference type="AlphaFoldDB" id="A0A0N7H1Z2"/>
<name>A0A0N7H1Z2_PSEFL</name>
<keyword evidence="1" id="KW-0472">Membrane</keyword>
<evidence type="ECO:0000313" key="2">
    <source>
        <dbReference type="EMBL" id="ALI07292.1"/>
    </source>
</evidence>
<sequence>MLDSLRHVRLDIRTGTRWLTALAVLIDCMGSTYCTGVFYILFKLLCLQGSRQNQAPETTRPVAVTRDGSCVFNSVLAVDPVGQGQRR</sequence>
<keyword evidence="1" id="KW-0812">Transmembrane</keyword>
<evidence type="ECO:0000256" key="1">
    <source>
        <dbReference type="SAM" id="Phobius"/>
    </source>
</evidence>
<feature type="transmembrane region" description="Helical" evidence="1">
    <location>
        <begin position="20"/>
        <end position="42"/>
    </location>
</feature>
<accession>A0A0N7H1Z2</accession>
<gene>
    <name evidence="2" type="ORF">AO356_10885</name>
</gene>
<keyword evidence="1" id="KW-1133">Transmembrane helix</keyword>
<reference evidence="3" key="1">
    <citation type="submission" date="2015-09" db="EMBL/GenBank/DDBJ databases">
        <title>Whole genome sequence of Pseudomonas fluorescens FW300-N2C3.</title>
        <authorList>
            <person name="Ray J."/>
            <person name="Melnyk R."/>
            <person name="Deutschbauer A."/>
        </authorList>
    </citation>
    <scope>NUCLEOTIDE SEQUENCE [LARGE SCALE GENOMIC DNA]</scope>
    <source>
        <strain evidence="3">FW300-N2C3</strain>
    </source>
</reference>
<organism evidence="2 3">
    <name type="scientific">Pseudomonas fluorescens</name>
    <dbReference type="NCBI Taxonomy" id="294"/>
    <lineage>
        <taxon>Bacteria</taxon>
        <taxon>Pseudomonadati</taxon>
        <taxon>Pseudomonadota</taxon>
        <taxon>Gammaproteobacteria</taxon>
        <taxon>Pseudomonadales</taxon>
        <taxon>Pseudomonadaceae</taxon>
        <taxon>Pseudomonas</taxon>
    </lineage>
</organism>
<protein>
    <submittedName>
        <fullName evidence="2">Uncharacterized protein</fullName>
    </submittedName>
</protein>
<evidence type="ECO:0000313" key="3">
    <source>
        <dbReference type="Proteomes" id="UP000059425"/>
    </source>
</evidence>
<reference evidence="2 3" key="2">
    <citation type="journal article" date="2018" name="Nature">
        <title>Mutant phenotypes for thousands of bacterial genes of unknown function.</title>
        <authorList>
            <person name="Price M.N."/>
            <person name="Wetmore K.M."/>
            <person name="Waters R.J."/>
            <person name="Callaghan M."/>
            <person name="Ray J."/>
            <person name="Liu H."/>
            <person name="Kuehl J.V."/>
            <person name="Melnyk R.A."/>
            <person name="Lamson J.S."/>
            <person name="Suh Y."/>
            <person name="Carlson H.K."/>
            <person name="Esquivel Z."/>
            <person name="Sadeeshkumar H."/>
            <person name="Chakraborty R."/>
            <person name="Zane G.M."/>
            <person name="Rubin B.E."/>
            <person name="Wall J.D."/>
            <person name="Visel A."/>
            <person name="Bristow J."/>
            <person name="Blow M.J."/>
            <person name="Arkin A.P."/>
            <person name="Deutschbauer A.M."/>
        </authorList>
    </citation>
    <scope>NUCLEOTIDE SEQUENCE [LARGE SCALE GENOMIC DNA]</scope>
    <source>
        <strain evidence="2 3">FW300-N2C3</strain>
    </source>
</reference>
<dbReference type="EMBL" id="CP012831">
    <property type="protein sequence ID" value="ALI07292.1"/>
    <property type="molecule type" value="Genomic_DNA"/>
</dbReference>